<dbReference type="EMBL" id="MU266408">
    <property type="protein sequence ID" value="KAH7925136.1"/>
    <property type="molecule type" value="Genomic_DNA"/>
</dbReference>
<sequence length="235" mass="26151">MSILRLPAVFAVTYAMHLTITPPNPPPHESECRKVSTLEAFTIRFLRAAMAWVNALPSIAETAVILALRIRPAPLSAFVLSVFTRSTDTSRSCAERVALTPHIIFALVAAALGTSIRIWCYRELGRLYTFELTLRPNHELVTTGPYAIVRHPAYTGGILALVGFSLAHASPGSWARECGMLLSPLGLMCALQVVLVVFIILERCVREDRLLKNRFGRSWEVWKQKVGWRLLPGVF</sequence>
<organism evidence="1 2">
    <name type="scientific">Leucogyrophana mollusca</name>
    <dbReference type="NCBI Taxonomy" id="85980"/>
    <lineage>
        <taxon>Eukaryota</taxon>
        <taxon>Fungi</taxon>
        <taxon>Dikarya</taxon>
        <taxon>Basidiomycota</taxon>
        <taxon>Agaricomycotina</taxon>
        <taxon>Agaricomycetes</taxon>
        <taxon>Agaricomycetidae</taxon>
        <taxon>Boletales</taxon>
        <taxon>Boletales incertae sedis</taxon>
        <taxon>Leucogyrophana</taxon>
    </lineage>
</organism>
<accession>A0ACB8BI14</accession>
<evidence type="ECO:0000313" key="2">
    <source>
        <dbReference type="Proteomes" id="UP000790709"/>
    </source>
</evidence>
<proteinExistence type="predicted"/>
<gene>
    <name evidence="1" type="ORF">BV22DRAFT_457915</name>
</gene>
<keyword evidence="2" id="KW-1185">Reference proteome</keyword>
<name>A0ACB8BI14_9AGAM</name>
<dbReference type="Proteomes" id="UP000790709">
    <property type="component" value="Unassembled WGS sequence"/>
</dbReference>
<reference evidence="1" key="1">
    <citation type="journal article" date="2021" name="New Phytol.">
        <title>Evolutionary innovations through gain and loss of genes in the ectomycorrhizal Boletales.</title>
        <authorList>
            <person name="Wu G."/>
            <person name="Miyauchi S."/>
            <person name="Morin E."/>
            <person name="Kuo A."/>
            <person name="Drula E."/>
            <person name="Varga T."/>
            <person name="Kohler A."/>
            <person name="Feng B."/>
            <person name="Cao Y."/>
            <person name="Lipzen A."/>
            <person name="Daum C."/>
            <person name="Hundley H."/>
            <person name="Pangilinan J."/>
            <person name="Johnson J."/>
            <person name="Barry K."/>
            <person name="LaButti K."/>
            <person name="Ng V."/>
            <person name="Ahrendt S."/>
            <person name="Min B."/>
            <person name="Choi I.G."/>
            <person name="Park H."/>
            <person name="Plett J.M."/>
            <person name="Magnuson J."/>
            <person name="Spatafora J.W."/>
            <person name="Nagy L.G."/>
            <person name="Henrissat B."/>
            <person name="Grigoriev I.V."/>
            <person name="Yang Z.L."/>
            <person name="Xu J."/>
            <person name="Martin F.M."/>
        </authorList>
    </citation>
    <scope>NUCLEOTIDE SEQUENCE</scope>
    <source>
        <strain evidence="1">KUC20120723A-06</strain>
    </source>
</reference>
<comment type="caution">
    <text evidence="1">The sequence shown here is derived from an EMBL/GenBank/DDBJ whole genome shotgun (WGS) entry which is preliminary data.</text>
</comment>
<evidence type="ECO:0000313" key="1">
    <source>
        <dbReference type="EMBL" id="KAH7925136.1"/>
    </source>
</evidence>
<protein>
    <submittedName>
        <fullName evidence="1">Uncharacterized protein</fullName>
    </submittedName>
</protein>